<feature type="compositionally biased region" description="Basic and acidic residues" evidence="1">
    <location>
        <begin position="30"/>
        <end position="45"/>
    </location>
</feature>
<comment type="caution">
    <text evidence="2">The sequence shown here is derived from an EMBL/GenBank/DDBJ whole genome shotgun (WGS) entry which is preliminary data.</text>
</comment>
<proteinExistence type="predicted"/>
<evidence type="ECO:0000313" key="3">
    <source>
        <dbReference type="Proteomes" id="UP000611762"/>
    </source>
</evidence>
<feature type="compositionally biased region" description="Polar residues" evidence="1">
    <location>
        <begin position="1"/>
        <end position="13"/>
    </location>
</feature>
<feature type="region of interest" description="Disordered" evidence="1">
    <location>
        <begin position="1"/>
        <end position="45"/>
    </location>
</feature>
<dbReference type="AlphaFoldDB" id="A0A926HTR8"/>
<gene>
    <name evidence="2" type="ORF">H8698_02380</name>
</gene>
<evidence type="ECO:0000313" key="2">
    <source>
        <dbReference type="EMBL" id="MBC8539822.1"/>
    </source>
</evidence>
<dbReference type="Proteomes" id="UP000611762">
    <property type="component" value="Unassembled WGS sequence"/>
</dbReference>
<protein>
    <submittedName>
        <fullName evidence="2">Uncharacterized protein</fullName>
    </submittedName>
</protein>
<evidence type="ECO:0000256" key="1">
    <source>
        <dbReference type="SAM" id="MobiDB-lite"/>
    </source>
</evidence>
<name>A0A926HTR8_9FIRM</name>
<keyword evidence="3" id="KW-1185">Reference proteome</keyword>
<reference evidence="2" key="1">
    <citation type="submission" date="2020-08" db="EMBL/GenBank/DDBJ databases">
        <title>Genome public.</title>
        <authorList>
            <person name="Liu C."/>
            <person name="Sun Q."/>
        </authorList>
    </citation>
    <scope>NUCLEOTIDE SEQUENCE</scope>
    <source>
        <strain evidence="2">H8</strain>
    </source>
</reference>
<dbReference type="RefSeq" id="WP_177680327.1">
    <property type="nucleotide sequence ID" value="NZ_JACRSU010000001.1"/>
</dbReference>
<accession>A0A926HTR8</accession>
<dbReference type="EMBL" id="JACRSU010000001">
    <property type="protein sequence ID" value="MBC8539822.1"/>
    <property type="molecule type" value="Genomic_DNA"/>
</dbReference>
<organism evidence="2 3">
    <name type="scientific">Congzhengia minquanensis</name>
    <dbReference type="NCBI Taxonomy" id="2763657"/>
    <lineage>
        <taxon>Bacteria</taxon>
        <taxon>Bacillati</taxon>
        <taxon>Bacillota</taxon>
        <taxon>Clostridia</taxon>
        <taxon>Eubacteriales</taxon>
        <taxon>Oscillospiraceae</taxon>
        <taxon>Congzhengia</taxon>
    </lineage>
</organism>
<sequence length="93" mass="10877">MVTNYYNASNNFSAPIRREPKPFRPQYPERQQDWERERVKERENDVKPVPAKKGFLEELDQDTILIIGLVILLLLSGCEDKLLLIALGYLVLF</sequence>